<dbReference type="InterPro" id="IPR012337">
    <property type="entry name" value="RNaseH-like_sf"/>
</dbReference>
<dbReference type="SUPFAM" id="SSF53098">
    <property type="entry name" value="Ribonuclease H-like"/>
    <property type="match status" value="1"/>
</dbReference>
<organism evidence="7 8">
    <name type="scientific">Thiohalospira halophila DSM 15071</name>
    <dbReference type="NCBI Taxonomy" id="1123397"/>
    <lineage>
        <taxon>Bacteria</taxon>
        <taxon>Pseudomonadati</taxon>
        <taxon>Pseudomonadota</taxon>
        <taxon>Gammaproteobacteria</taxon>
        <taxon>Thiohalospirales</taxon>
        <taxon>Thiohalospiraceae</taxon>
        <taxon>Thiohalospira</taxon>
    </lineage>
</organism>
<name>A0A1I1U7N4_9GAMM</name>
<protein>
    <recommendedName>
        <fullName evidence="1">DNA-directed DNA polymerase</fullName>
        <ecNumber evidence="1">2.7.7.7</ecNumber>
    </recommendedName>
</protein>
<dbReference type="EC" id="2.7.7.7" evidence="1"/>
<evidence type="ECO:0000256" key="4">
    <source>
        <dbReference type="ARBA" id="ARBA00022839"/>
    </source>
</evidence>
<evidence type="ECO:0000256" key="2">
    <source>
        <dbReference type="ARBA" id="ARBA00022722"/>
    </source>
</evidence>
<accession>A0A1I1U7N4</accession>
<gene>
    <name evidence="7" type="ORF">SAMN05660831_02054</name>
</gene>
<keyword evidence="2" id="KW-0540">Nuclease</keyword>
<dbReference type="Pfam" id="PF00929">
    <property type="entry name" value="RNase_T"/>
    <property type="match status" value="1"/>
</dbReference>
<feature type="domain" description="Exonuclease" evidence="6">
    <location>
        <begin position="2"/>
        <end position="176"/>
    </location>
</feature>
<keyword evidence="8" id="KW-1185">Reference proteome</keyword>
<evidence type="ECO:0000313" key="8">
    <source>
        <dbReference type="Proteomes" id="UP000198611"/>
    </source>
</evidence>
<comment type="catalytic activity">
    <reaction evidence="5">
        <text>DNA(n) + a 2'-deoxyribonucleoside 5'-triphosphate = DNA(n+1) + diphosphate</text>
        <dbReference type="Rhea" id="RHEA:22508"/>
        <dbReference type="Rhea" id="RHEA-COMP:17339"/>
        <dbReference type="Rhea" id="RHEA-COMP:17340"/>
        <dbReference type="ChEBI" id="CHEBI:33019"/>
        <dbReference type="ChEBI" id="CHEBI:61560"/>
        <dbReference type="ChEBI" id="CHEBI:173112"/>
        <dbReference type="EC" id="2.7.7.7"/>
    </reaction>
</comment>
<dbReference type="InterPro" id="IPR036397">
    <property type="entry name" value="RNaseH_sf"/>
</dbReference>
<dbReference type="AlphaFoldDB" id="A0A1I1U7N4"/>
<dbReference type="OrthoDB" id="9804290at2"/>
<keyword evidence="3" id="KW-0378">Hydrolase</keyword>
<dbReference type="PANTHER" id="PTHR30231">
    <property type="entry name" value="DNA POLYMERASE III SUBUNIT EPSILON"/>
    <property type="match status" value="1"/>
</dbReference>
<dbReference type="STRING" id="1123397.SAMN05660831_02054"/>
<dbReference type="InterPro" id="IPR006054">
    <property type="entry name" value="DnaQ"/>
</dbReference>
<evidence type="ECO:0000256" key="3">
    <source>
        <dbReference type="ARBA" id="ARBA00022801"/>
    </source>
</evidence>
<sequence>MHPIFIDTETTGFRISAGHRIIQLGAVDGAGGESLWTVDPERESDDGAYAVHGLSREQLRGLPRWLDVAVDIREALDGATLIAHNAPFDIVHLLTEFDRADERPPAISGVICTQTLARRVLPDLEEQAEGLRIYSLDNLALYYGVDRGQRDQRHDALDDARILRDVYRHLERDTWIRSADPHDLEEAES</sequence>
<dbReference type="Gene3D" id="3.30.420.10">
    <property type="entry name" value="Ribonuclease H-like superfamily/Ribonuclease H"/>
    <property type="match status" value="1"/>
</dbReference>
<dbReference type="SMART" id="SM00479">
    <property type="entry name" value="EXOIII"/>
    <property type="match status" value="1"/>
</dbReference>
<evidence type="ECO:0000259" key="6">
    <source>
        <dbReference type="SMART" id="SM00479"/>
    </source>
</evidence>
<keyword evidence="4 7" id="KW-0269">Exonuclease</keyword>
<evidence type="ECO:0000256" key="1">
    <source>
        <dbReference type="ARBA" id="ARBA00012417"/>
    </source>
</evidence>
<dbReference type="GO" id="GO:0006260">
    <property type="term" value="P:DNA replication"/>
    <property type="evidence" value="ECO:0007669"/>
    <property type="project" value="InterPro"/>
</dbReference>
<evidence type="ECO:0000256" key="5">
    <source>
        <dbReference type="ARBA" id="ARBA00049244"/>
    </source>
</evidence>
<dbReference type="NCBIfam" id="TIGR00573">
    <property type="entry name" value="dnaq"/>
    <property type="match status" value="1"/>
</dbReference>
<proteinExistence type="predicted"/>
<dbReference type="GO" id="GO:0003677">
    <property type="term" value="F:DNA binding"/>
    <property type="evidence" value="ECO:0007669"/>
    <property type="project" value="InterPro"/>
</dbReference>
<dbReference type="RefSeq" id="WP_159433066.1">
    <property type="nucleotide sequence ID" value="NZ_FOMJ01000007.1"/>
</dbReference>
<dbReference type="GO" id="GO:0003887">
    <property type="term" value="F:DNA-directed DNA polymerase activity"/>
    <property type="evidence" value="ECO:0007669"/>
    <property type="project" value="UniProtKB-EC"/>
</dbReference>
<evidence type="ECO:0000313" key="7">
    <source>
        <dbReference type="EMBL" id="SFD66665.1"/>
    </source>
</evidence>
<dbReference type="PANTHER" id="PTHR30231:SF4">
    <property type="entry name" value="PROTEIN NEN2"/>
    <property type="match status" value="1"/>
</dbReference>
<dbReference type="EMBL" id="FOMJ01000007">
    <property type="protein sequence ID" value="SFD66665.1"/>
    <property type="molecule type" value="Genomic_DNA"/>
</dbReference>
<dbReference type="GO" id="GO:0008408">
    <property type="term" value="F:3'-5' exonuclease activity"/>
    <property type="evidence" value="ECO:0007669"/>
    <property type="project" value="TreeGrafter"/>
</dbReference>
<reference evidence="7 8" key="1">
    <citation type="submission" date="2016-10" db="EMBL/GenBank/DDBJ databases">
        <authorList>
            <person name="de Groot N.N."/>
        </authorList>
    </citation>
    <scope>NUCLEOTIDE SEQUENCE [LARGE SCALE GENOMIC DNA]</scope>
    <source>
        <strain evidence="7 8">HL3</strain>
    </source>
</reference>
<dbReference type="Proteomes" id="UP000198611">
    <property type="component" value="Unassembled WGS sequence"/>
</dbReference>
<dbReference type="InterPro" id="IPR013520">
    <property type="entry name" value="Ribonucl_H"/>
</dbReference>